<evidence type="ECO:0000313" key="1">
    <source>
        <dbReference type="EMBL" id="KLO36863.1"/>
    </source>
</evidence>
<dbReference type="STRING" id="1202450.B586_11590"/>
<protein>
    <submittedName>
        <fullName evidence="1">Uncharacterized protein</fullName>
    </submittedName>
</protein>
<dbReference type="RefSeq" id="WP_047314143.1">
    <property type="nucleotide sequence ID" value="NZ_LDPQ01000004.1"/>
</dbReference>
<organism evidence="1 2">
    <name type="scientific">Mycobacterium haemophilum</name>
    <dbReference type="NCBI Taxonomy" id="29311"/>
    <lineage>
        <taxon>Bacteria</taxon>
        <taxon>Bacillati</taxon>
        <taxon>Actinomycetota</taxon>
        <taxon>Actinomycetes</taxon>
        <taxon>Mycobacteriales</taxon>
        <taxon>Mycobacteriaceae</taxon>
        <taxon>Mycobacterium</taxon>
    </lineage>
</organism>
<dbReference type="EMBL" id="LDPR01000007">
    <property type="protein sequence ID" value="KLO36863.1"/>
    <property type="molecule type" value="Genomic_DNA"/>
</dbReference>
<name>A0A0I9ZR42_9MYCO</name>
<dbReference type="PATRIC" id="fig|29311.18.peg.3321"/>
<dbReference type="SUPFAM" id="SSF54909">
    <property type="entry name" value="Dimeric alpha+beta barrel"/>
    <property type="match status" value="1"/>
</dbReference>
<dbReference type="Gene3D" id="3.30.70.100">
    <property type="match status" value="1"/>
</dbReference>
<evidence type="ECO:0000313" key="2">
    <source>
        <dbReference type="Proteomes" id="UP000036334"/>
    </source>
</evidence>
<gene>
    <name evidence="1" type="ORF">ABH38_10715</name>
</gene>
<dbReference type="AlphaFoldDB" id="A0A0I9ZR42"/>
<dbReference type="Proteomes" id="UP000036334">
    <property type="component" value="Unassembled WGS sequence"/>
</dbReference>
<comment type="caution">
    <text evidence="1">The sequence shown here is derived from an EMBL/GenBank/DDBJ whole genome shotgun (WGS) entry which is preliminary data.</text>
</comment>
<proteinExistence type="predicted"/>
<accession>A0A0I9ZR42</accession>
<sequence>MRADPDDDWCARQRGPVTDALLRLGLPGLSINVRDSAVRHSLMTLTTLAPPVAAVVSLWTQQCYGDQTAAALRLLAQECEQLGAYLVTESIPLAPPATESGARTTGLANIALLRQPTTLDQETWLDRWQRHHTQVAIETQSTFGYTQNWVVRTLTPHAPGIAGIVEELFPAEAITDLKAFFGAADDNDLQHRLSRMVASTTTFGANENIDTVPTSRYVFKTPFKD</sequence>
<keyword evidence="2" id="KW-1185">Reference proteome</keyword>
<reference evidence="1 2" key="1">
    <citation type="submission" date="2015-05" db="EMBL/GenBank/DDBJ databases">
        <title>Genome sequence of Mycobacterium haemophilum.</title>
        <authorList>
            <person name="Greninger A.L."/>
            <person name="Cunningham G."/>
            <person name="Miller S."/>
        </authorList>
    </citation>
    <scope>NUCLEOTIDE SEQUENCE [LARGE SCALE GENOMIC DNA]</scope>
    <source>
        <strain evidence="2">UC1</strain>
    </source>
</reference>
<dbReference type="InterPro" id="IPR011008">
    <property type="entry name" value="Dimeric_a/b-barrel"/>
</dbReference>
<dbReference type="OrthoDB" id="9015064at2"/>